<dbReference type="RefSeq" id="WP_123847111.1">
    <property type="nucleotide sequence ID" value="NZ_RPDH01000002.1"/>
</dbReference>
<dbReference type="InterPro" id="IPR051171">
    <property type="entry name" value="CaCA"/>
</dbReference>
<dbReference type="GO" id="GO:0007154">
    <property type="term" value="P:cell communication"/>
    <property type="evidence" value="ECO:0007669"/>
    <property type="project" value="InterPro"/>
</dbReference>
<dbReference type="Proteomes" id="UP000278351">
    <property type="component" value="Unassembled WGS sequence"/>
</dbReference>
<gene>
    <name evidence="7" type="ORF">EGT74_13660</name>
</gene>
<evidence type="ECO:0000313" key="8">
    <source>
        <dbReference type="Proteomes" id="UP000278351"/>
    </source>
</evidence>
<dbReference type="GO" id="GO:0030001">
    <property type="term" value="P:metal ion transport"/>
    <property type="evidence" value="ECO:0007669"/>
    <property type="project" value="TreeGrafter"/>
</dbReference>
<feature type="domain" description="Calx-beta" evidence="6">
    <location>
        <begin position="861"/>
        <end position="962"/>
    </location>
</feature>
<dbReference type="InterPro" id="IPR038081">
    <property type="entry name" value="CalX-like_sf"/>
</dbReference>
<dbReference type="PANTHER" id="PTHR11878">
    <property type="entry name" value="SODIUM/CALCIUM EXCHANGER"/>
    <property type="match status" value="1"/>
</dbReference>
<feature type="domain" description="Calx-beta" evidence="6">
    <location>
        <begin position="1449"/>
        <end position="1550"/>
    </location>
</feature>
<evidence type="ECO:0000256" key="1">
    <source>
        <dbReference type="ARBA" id="ARBA00022729"/>
    </source>
</evidence>
<evidence type="ECO:0000313" key="7">
    <source>
        <dbReference type="EMBL" id="RPE08110.1"/>
    </source>
</evidence>
<keyword evidence="4" id="KW-0406">Ion transport</keyword>
<dbReference type="PANTHER" id="PTHR11878:SF65">
    <property type="entry name" value="NA_CA-EXCHANGE PROTEIN, ISOFORM G"/>
    <property type="match status" value="1"/>
</dbReference>
<keyword evidence="2" id="KW-0677">Repeat</keyword>
<dbReference type="NCBIfam" id="TIGR04131">
    <property type="entry name" value="Bac_Flav_CTERM"/>
    <property type="match status" value="1"/>
</dbReference>
<keyword evidence="1 5" id="KW-0732">Signal</keyword>
<feature type="chain" id="PRO_5018148183" evidence="5">
    <location>
        <begin position="21"/>
        <end position="1790"/>
    </location>
</feature>
<evidence type="ECO:0000256" key="5">
    <source>
        <dbReference type="SAM" id="SignalP"/>
    </source>
</evidence>
<sequence>MKRASLFFVCLLFVAVPLRAFDITNPVNRVLSISKTSDAAEPYTTGIFRVSLPAGIITTEAITVNYSIAGTATPGPDYMALSGSVVIPAGRNGTDLSLNVRDDRVIEATEAVTITLIGGNSASYNFVVNPTGNNSTMSITDNDFSAENGVVRFTKISDAIEGGSNGQYRIALPPGVTSAGDVTLTITTAGTAQTTVDYTLLGLSGGKIVIPAGTNEVFVDVDASNDGIIEGPENVIMTLATVSHPAYPFTIDPAYKSGRVNIIDANAVSSTPLQVIAGSNASEPGGNSIFTLKLAGVATSAWPITVGYRISGSGNEGEDYQFIGNLVIPANSNTVAVNLNVIDDQIIEPVETFTITLLSGSATDGGGNAFIFPPDPVNDDITINIADNDGAAANKLLSVTKVADGAEPGTQGAFVVSLPAGYSSSANILLSVSPSGTAINGTDYSMAVPLLPAYFNNVVVPFYVNNDAQEEPNETVILTLNTAVDGNSFSYGIPPPPGNAAAAIIIDDDDDPAKRVLNVVATSGSEPSTGVAKFAIRLPAGVTAPANVTVNYTITGTATSGTDYTALSGTAVIPAGQPDVSIPLTIGDDQVIEEAETVILTITGGTGGGKTYTVSPTAGSATADITDNDNLPANRVLQVSKTADAAEPVTNGTFRITLPAGYSCSEPINVSYSILGTATAGDDYTALGGSTVIPAGSNGVNVTVATINDEVIEVSENVRLTVGNSASTSFAFTPHATANFATVTISDEDNAIANRTVRATSIQSSAEPSTNGTFRLSLATGYTSAEPVTVNYTMTGEATPGTDYTALTGSAVIPAGSNSVDITLVPVDDQVIENTESVQMTVNTATSPSFGYIQHPTGYTTVINISDDDNIPANLVLAVSSANGAEPAVNGSFTISLPAGITAGEDVTANYTITGTATAGTDYTSLTGSAVIPAGQNSVTVPVTVSNDQVIEGDETVTMTLAGGNSTSFTFTGSTNASATIADDDNTAANRTVTITRKTVASEPATDGAFMVSLPAGITSSEAITVHYTATGTAASGADYTALNGSVQIPAGTNSVDIPVTVKDDSIIEEMETVIATLTGGTSTGFTFTATGNANVTIWDDEDVPANKILTLSKVTDGSEPATNGSFRLSLPAGITAAANITTPYTVAGTATAGGDYTALGGSVVMPAGQNSVTVPVSVIDDQQIEAAETIIITGSFGSSATDTFTVAGSPVTVNIADDDNTTANRTISISKKLDAKEPTTVGRFTVGLPAGVTAPEIITVHYTIAGTATAGTDYTALSGNVQIPAGTNSVDIPLSVTDDRIIEGAETVIATLSSATGTSLSFTTAAAGATLTIEDDESDPGNLVLTVAKITDAAEPATGGSLRVSLPAGTTAKNDVTARYTVSGGAVAGTDYTALTGVVVIPAGSNAADIPVVVTDDQWIESTENIAVTMTGGTAPGLVFTAGVAASAIVSINDDDNANLNLVVSATQANAGEPATNGSFTISLPSGKLHDRPITVQYSIGGSATAGTDYMAITGSATIPVGAGSVQVPVNVLDDTQVETPETVVLTITGGQSTAYTFTAGTPAQATVTIASDDIATGNLAIRKDMVHPSVGPYRLGQDITYRITVTNIGTGVANGAVVTDSLPVQLELPTRTLADRGGVNVVADDKLVRWTIGDMAAGATAQLEITSRISEGGMMVMKATAASSNPDTDPTNNTAVLTLEVEGQDLSFPNVFTPNNDGRNEKFVVGGLEKYQGALYVYNRLGGMVYQSKNYRNDWTGSGLNEGTYFYVLEVQKPDGIKKYKGWVTILR</sequence>
<dbReference type="GO" id="GO:0016020">
    <property type="term" value="C:membrane"/>
    <property type="evidence" value="ECO:0007669"/>
    <property type="project" value="InterPro"/>
</dbReference>
<dbReference type="Gene3D" id="2.60.40.10">
    <property type="entry name" value="Immunoglobulins"/>
    <property type="match status" value="1"/>
</dbReference>
<reference evidence="7 8" key="1">
    <citation type="submission" date="2018-11" db="EMBL/GenBank/DDBJ databases">
        <title>Chitinophaga lutea sp.nov., isolate from arsenic contaminated soil.</title>
        <authorList>
            <person name="Zong Y."/>
        </authorList>
    </citation>
    <scope>NUCLEOTIDE SEQUENCE [LARGE SCALE GENOMIC DNA]</scope>
    <source>
        <strain evidence="7 8">ZY74</strain>
    </source>
</reference>
<dbReference type="InterPro" id="IPR013783">
    <property type="entry name" value="Ig-like_fold"/>
</dbReference>
<dbReference type="InterPro" id="IPR026341">
    <property type="entry name" value="T9SS_type_B"/>
</dbReference>
<comment type="caution">
    <text evidence="7">The sequence shown here is derived from an EMBL/GenBank/DDBJ whole genome shotgun (WGS) entry which is preliminary data.</text>
</comment>
<evidence type="ECO:0000259" key="6">
    <source>
        <dbReference type="SMART" id="SM00237"/>
    </source>
</evidence>
<evidence type="ECO:0000256" key="2">
    <source>
        <dbReference type="ARBA" id="ARBA00022737"/>
    </source>
</evidence>
<accession>A0A3N4PWQ5</accession>
<dbReference type="InterPro" id="IPR047589">
    <property type="entry name" value="DUF11_rpt"/>
</dbReference>
<feature type="domain" description="Calx-beta" evidence="6">
    <location>
        <begin position="1212"/>
        <end position="1314"/>
    </location>
</feature>
<feature type="domain" description="Calx-beta" evidence="6">
    <location>
        <begin position="977"/>
        <end position="1079"/>
    </location>
</feature>
<dbReference type="SUPFAM" id="SSF141072">
    <property type="entry name" value="CalX-like"/>
    <property type="match status" value="13"/>
</dbReference>
<feature type="domain" description="Calx-beta" evidence="6">
    <location>
        <begin position="1330"/>
        <end position="1432"/>
    </location>
</feature>
<dbReference type="Pfam" id="PF01345">
    <property type="entry name" value="DUF11"/>
    <property type="match status" value="1"/>
</dbReference>
<organism evidence="7 8">
    <name type="scientific">Chitinophaga lutea</name>
    <dbReference type="NCBI Taxonomy" id="2488634"/>
    <lineage>
        <taxon>Bacteria</taxon>
        <taxon>Pseudomonadati</taxon>
        <taxon>Bacteroidota</taxon>
        <taxon>Chitinophagia</taxon>
        <taxon>Chitinophagales</taxon>
        <taxon>Chitinophagaceae</taxon>
        <taxon>Chitinophaga</taxon>
    </lineage>
</organism>
<keyword evidence="8" id="KW-1185">Reference proteome</keyword>
<dbReference type="InterPro" id="IPR003644">
    <property type="entry name" value="Calx_beta"/>
</dbReference>
<feature type="domain" description="Calx-beta" evidence="6">
    <location>
        <begin position="621"/>
        <end position="723"/>
    </location>
</feature>
<dbReference type="EMBL" id="RPDH01000002">
    <property type="protein sequence ID" value="RPE08110.1"/>
    <property type="molecule type" value="Genomic_DNA"/>
</dbReference>
<feature type="domain" description="Calx-beta" evidence="6">
    <location>
        <begin position="502"/>
        <end position="603"/>
    </location>
</feature>
<dbReference type="NCBIfam" id="TIGR01451">
    <property type="entry name" value="B_ant_repeat"/>
    <property type="match status" value="1"/>
</dbReference>
<keyword evidence="4" id="KW-0813">Transport</keyword>
<dbReference type="OrthoDB" id="2582440at2"/>
<dbReference type="InterPro" id="IPR001434">
    <property type="entry name" value="OmcB-like_DUF11"/>
</dbReference>
<feature type="signal peptide" evidence="5">
    <location>
        <begin position="1"/>
        <end position="20"/>
    </location>
</feature>
<proteinExistence type="predicted"/>
<protein>
    <submittedName>
        <fullName evidence="7">DUF11 domain-containing protein</fullName>
    </submittedName>
</protein>
<name>A0A3N4PWQ5_9BACT</name>
<evidence type="ECO:0000256" key="4">
    <source>
        <dbReference type="ARBA" id="ARBA00023065"/>
    </source>
</evidence>
<dbReference type="SMART" id="SM00237">
    <property type="entry name" value="Calx_beta"/>
    <property type="match status" value="9"/>
</dbReference>
<dbReference type="Pfam" id="PF03160">
    <property type="entry name" value="Calx-beta"/>
    <property type="match status" value="11"/>
</dbReference>
<feature type="domain" description="Calx-beta" evidence="6">
    <location>
        <begin position="1094"/>
        <end position="1196"/>
    </location>
</feature>
<evidence type="ECO:0000256" key="3">
    <source>
        <dbReference type="ARBA" id="ARBA00022837"/>
    </source>
</evidence>
<dbReference type="Pfam" id="PF13585">
    <property type="entry name" value="CHU_C"/>
    <property type="match status" value="1"/>
</dbReference>
<feature type="domain" description="Calx-beta" evidence="6">
    <location>
        <begin position="258"/>
        <end position="358"/>
    </location>
</feature>
<keyword evidence="3" id="KW-0106">Calcium</keyword>
<dbReference type="Gene3D" id="2.60.40.2030">
    <property type="match status" value="12"/>
</dbReference>